<sequence length="187" mass="20191">MASLFAAAFHASLLSLFSGLPRPRRRRPPRPRDPQAPHHEPPPPSCPGGCRGPGRGSIPDEWGERSPSGAPEPPAKPDPPIDEDQWGPDVAEGDARPVVIDEWGKPEAKPPSAADLPSPTAADKWEKEPEPEPEAPTPAPAPSAEEWDEQAERREDLKRCLVDTAYGSDLGFRASTEVRGEVVELVT</sequence>
<feature type="signal peptide" evidence="2">
    <location>
        <begin position="1"/>
        <end position="19"/>
    </location>
</feature>
<dbReference type="EMBL" id="CP144746">
    <property type="protein sequence ID" value="WVZ56317.1"/>
    <property type="molecule type" value="Genomic_DNA"/>
</dbReference>
<accession>A0AAQ3Q0L1</accession>
<feature type="compositionally biased region" description="Basic and acidic residues" evidence="1">
    <location>
        <begin position="30"/>
        <end position="41"/>
    </location>
</feature>
<keyword evidence="4" id="KW-1185">Reference proteome</keyword>
<evidence type="ECO:0000256" key="2">
    <source>
        <dbReference type="SAM" id="SignalP"/>
    </source>
</evidence>
<proteinExistence type="predicted"/>
<feature type="region of interest" description="Disordered" evidence="1">
    <location>
        <begin position="16"/>
        <end position="155"/>
    </location>
</feature>
<dbReference type="Proteomes" id="UP001341281">
    <property type="component" value="Chromosome 02"/>
</dbReference>
<dbReference type="AlphaFoldDB" id="A0AAQ3Q0L1"/>
<gene>
    <name evidence="3" type="ORF">U9M48_006865</name>
</gene>
<keyword evidence="2" id="KW-0732">Signal</keyword>
<name>A0AAQ3Q0L1_PASNO</name>
<evidence type="ECO:0000256" key="1">
    <source>
        <dbReference type="SAM" id="MobiDB-lite"/>
    </source>
</evidence>
<reference evidence="3 4" key="1">
    <citation type="submission" date="2024-02" db="EMBL/GenBank/DDBJ databases">
        <title>High-quality chromosome-scale genome assembly of Pensacola bahiagrass (Paspalum notatum Flugge var. saurae).</title>
        <authorList>
            <person name="Vega J.M."/>
            <person name="Podio M."/>
            <person name="Orjuela J."/>
            <person name="Siena L.A."/>
            <person name="Pessino S.C."/>
            <person name="Combes M.C."/>
            <person name="Mariac C."/>
            <person name="Albertini E."/>
            <person name="Pupilli F."/>
            <person name="Ortiz J.P.A."/>
            <person name="Leblanc O."/>
        </authorList>
    </citation>
    <scope>NUCLEOTIDE SEQUENCE [LARGE SCALE GENOMIC DNA]</scope>
    <source>
        <strain evidence="3">R1</strain>
        <tissue evidence="3">Leaf</tissue>
    </source>
</reference>
<protein>
    <submittedName>
        <fullName evidence="3">Uncharacterized protein</fullName>
    </submittedName>
</protein>
<evidence type="ECO:0000313" key="4">
    <source>
        <dbReference type="Proteomes" id="UP001341281"/>
    </source>
</evidence>
<organism evidence="3 4">
    <name type="scientific">Paspalum notatum var. saurae</name>
    <dbReference type="NCBI Taxonomy" id="547442"/>
    <lineage>
        <taxon>Eukaryota</taxon>
        <taxon>Viridiplantae</taxon>
        <taxon>Streptophyta</taxon>
        <taxon>Embryophyta</taxon>
        <taxon>Tracheophyta</taxon>
        <taxon>Spermatophyta</taxon>
        <taxon>Magnoliopsida</taxon>
        <taxon>Liliopsida</taxon>
        <taxon>Poales</taxon>
        <taxon>Poaceae</taxon>
        <taxon>PACMAD clade</taxon>
        <taxon>Panicoideae</taxon>
        <taxon>Andropogonodae</taxon>
        <taxon>Paspaleae</taxon>
        <taxon>Paspalinae</taxon>
        <taxon>Paspalum</taxon>
    </lineage>
</organism>
<evidence type="ECO:0000313" key="3">
    <source>
        <dbReference type="EMBL" id="WVZ56317.1"/>
    </source>
</evidence>
<feature type="chain" id="PRO_5042925964" evidence="2">
    <location>
        <begin position="20"/>
        <end position="187"/>
    </location>
</feature>